<dbReference type="SUPFAM" id="SSF56300">
    <property type="entry name" value="Metallo-dependent phosphatases"/>
    <property type="match status" value="1"/>
</dbReference>
<dbReference type="CDD" id="cd07385">
    <property type="entry name" value="MPP_YkuE_C"/>
    <property type="match status" value="1"/>
</dbReference>
<dbReference type="PANTHER" id="PTHR31302:SF25">
    <property type="entry name" value="PHOSPHOESTERASE"/>
    <property type="match status" value="1"/>
</dbReference>
<evidence type="ECO:0000313" key="6">
    <source>
        <dbReference type="EMBL" id="MRG85579.1"/>
    </source>
</evidence>
<proteinExistence type="inferred from homology"/>
<dbReference type="InterPro" id="IPR029052">
    <property type="entry name" value="Metallo-depent_PP-like"/>
</dbReference>
<dbReference type="PANTHER" id="PTHR31302">
    <property type="entry name" value="TRANSMEMBRANE PROTEIN WITH METALLOPHOSPHOESTERASE DOMAIN-RELATED"/>
    <property type="match status" value="1"/>
</dbReference>
<dbReference type="AlphaFoldDB" id="A0A6G1X3T0"/>
<accession>A0A6G1X3T0</accession>
<dbReference type="Pfam" id="PF00149">
    <property type="entry name" value="Metallophos"/>
    <property type="match status" value="1"/>
</dbReference>
<name>A0A6G1X3T0_9BACI</name>
<dbReference type="GO" id="GO:0046872">
    <property type="term" value="F:metal ion binding"/>
    <property type="evidence" value="ECO:0007669"/>
    <property type="project" value="UniProtKB-KW"/>
</dbReference>
<evidence type="ECO:0000256" key="1">
    <source>
        <dbReference type="ARBA" id="ARBA00001968"/>
    </source>
</evidence>
<gene>
    <name evidence="6" type="ORF">GH754_04440</name>
</gene>
<keyword evidence="7" id="KW-1185">Reference proteome</keyword>
<feature type="domain" description="Calcineurin-like phosphoesterase" evidence="5">
    <location>
        <begin position="55"/>
        <end position="222"/>
    </location>
</feature>
<dbReference type="EMBL" id="WJNH01000002">
    <property type="protein sequence ID" value="MRG85579.1"/>
    <property type="molecule type" value="Genomic_DNA"/>
</dbReference>
<sequence>MTRRSFLKRFTYGILGTLGLSGGTYYYSKHLEPTMLSIKEDSIFSPKLPPAFENFKILQFGDTHLGFHYDLGQFEELIQLINEQKPDLVLFNGDLVDEPNMFPQIEFEACIQVLSKIKAPFGKYWVYGNHDHGGYGTETLNHVMELSGFKLLKNESLPIQKDQSTIQLAGLDDVMLGRPDLEETFKEANPEQFTILMCHEPDFADHTVHYPVDIQFSGHSHGGQIQIPFLGYLVTPPFAEKYVEGKYQIGSRPLQLFVTRGIGTTRLPFRFLCKPEINIYSLQQNRSEEL</sequence>
<evidence type="ECO:0000313" key="7">
    <source>
        <dbReference type="Proteomes" id="UP000480185"/>
    </source>
</evidence>
<dbReference type="InterPro" id="IPR051158">
    <property type="entry name" value="Metallophosphoesterase_sf"/>
</dbReference>
<dbReference type="Proteomes" id="UP000480185">
    <property type="component" value="Unassembled WGS sequence"/>
</dbReference>
<dbReference type="GO" id="GO:0009245">
    <property type="term" value="P:lipid A biosynthetic process"/>
    <property type="evidence" value="ECO:0007669"/>
    <property type="project" value="TreeGrafter"/>
</dbReference>
<keyword evidence="3" id="KW-0378">Hydrolase</keyword>
<comment type="similarity">
    <text evidence="4">Belongs to the metallophosphoesterase superfamily.</text>
</comment>
<reference evidence="6 7" key="1">
    <citation type="submission" date="2019-11" db="EMBL/GenBank/DDBJ databases">
        <authorList>
            <person name="Li J."/>
        </authorList>
    </citation>
    <scope>NUCLEOTIDE SEQUENCE [LARGE SCALE GENOMIC DNA]</scope>
    <source>
        <strain evidence="6 7">J4</strain>
    </source>
</reference>
<dbReference type="Gene3D" id="3.60.21.10">
    <property type="match status" value="1"/>
</dbReference>
<comment type="caution">
    <text evidence="6">The sequence shown here is derived from an EMBL/GenBank/DDBJ whole genome shotgun (WGS) entry which is preliminary data.</text>
</comment>
<evidence type="ECO:0000256" key="4">
    <source>
        <dbReference type="ARBA" id="ARBA00061089"/>
    </source>
</evidence>
<evidence type="ECO:0000256" key="3">
    <source>
        <dbReference type="ARBA" id="ARBA00022801"/>
    </source>
</evidence>
<dbReference type="GO" id="GO:0008758">
    <property type="term" value="F:UDP-2,3-diacylglucosamine hydrolase activity"/>
    <property type="evidence" value="ECO:0007669"/>
    <property type="project" value="TreeGrafter"/>
</dbReference>
<keyword evidence="2" id="KW-0479">Metal-binding</keyword>
<protein>
    <submittedName>
        <fullName evidence="6">Metallophosphoesterase</fullName>
    </submittedName>
</protein>
<organism evidence="6 7">
    <name type="scientific">Salinibacillus xinjiangensis</name>
    <dbReference type="NCBI Taxonomy" id="1229268"/>
    <lineage>
        <taxon>Bacteria</taxon>
        <taxon>Bacillati</taxon>
        <taxon>Bacillota</taxon>
        <taxon>Bacilli</taxon>
        <taxon>Bacillales</taxon>
        <taxon>Bacillaceae</taxon>
        <taxon>Salinibacillus</taxon>
    </lineage>
</organism>
<dbReference type="FunFam" id="3.60.21.10:FF:000028">
    <property type="entry name" value="Putative metallophosphoesterase"/>
    <property type="match status" value="1"/>
</dbReference>
<comment type="cofactor">
    <cofactor evidence="1">
        <name>a divalent metal cation</name>
        <dbReference type="ChEBI" id="CHEBI:60240"/>
    </cofactor>
</comment>
<evidence type="ECO:0000256" key="2">
    <source>
        <dbReference type="ARBA" id="ARBA00022723"/>
    </source>
</evidence>
<dbReference type="InterPro" id="IPR004843">
    <property type="entry name" value="Calcineurin-like_PHP"/>
</dbReference>
<evidence type="ECO:0000259" key="5">
    <source>
        <dbReference type="Pfam" id="PF00149"/>
    </source>
</evidence>
<dbReference type="GO" id="GO:0016020">
    <property type="term" value="C:membrane"/>
    <property type="evidence" value="ECO:0007669"/>
    <property type="project" value="GOC"/>
</dbReference>
<dbReference type="OrthoDB" id="9780884at2"/>